<proteinExistence type="predicted"/>
<dbReference type="EMBL" id="JAAKZX010000305">
    <property type="protein sequence ID" value="NGO48882.1"/>
    <property type="molecule type" value="Genomic_DNA"/>
</dbReference>
<dbReference type="Gene3D" id="3.90.79.40">
    <property type="entry name" value="EvaA sugar 2,3-dehydratase subunit"/>
    <property type="match status" value="2"/>
</dbReference>
<dbReference type="Proteomes" id="UP001518140">
    <property type="component" value="Unassembled WGS sequence"/>
</dbReference>
<evidence type="ECO:0000313" key="3">
    <source>
        <dbReference type="EMBL" id="NGO48882.1"/>
    </source>
</evidence>
<accession>A0ABX0E3T6</accession>
<gene>
    <name evidence="3" type="ORF">G6048_44670</name>
</gene>
<name>A0ABX0E3T6_9ACTN</name>
<feature type="region of interest" description="Disordered" evidence="1">
    <location>
        <begin position="467"/>
        <end position="486"/>
    </location>
</feature>
<protein>
    <submittedName>
        <fullName evidence="3">NDP-hexose 2,3-dehydratase</fullName>
    </submittedName>
</protein>
<feature type="region of interest" description="Disordered" evidence="1">
    <location>
        <begin position="1"/>
        <end position="43"/>
    </location>
</feature>
<dbReference type="InterPro" id="IPR038153">
    <property type="entry name" value="EvaA-like_sf"/>
</dbReference>
<feature type="compositionally biased region" description="Low complexity" evidence="1">
    <location>
        <begin position="1"/>
        <end position="29"/>
    </location>
</feature>
<organism evidence="3 4">
    <name type="scientific">Streptomyces ureilyticus</name>
    <dbReference type="NCBI Taxonomy" id="1775131"/>
    <lineage>
        <taxon>Bacteria</taxon>
        <taxon>Bacillati</taxon>
        <taxon>Actinomycetota</taxon>
        <taxon>Actinomycetes</taxon>
        <taxon>Kitasatosporales</taxon>
        <taxon>Streptomycetaceae</taxon>
        <taxon>Streptomyces</taxon>
    </lineage>
</organism>
<feature type="non-terminal residue" evidence="3">
    <location>
        <position position="535"/>
    </location>
</feature>
<sequence>MSAAVHAEAGVHAGPAVPGAPAGSGAPAGTLPRPPSPDTGPAALASRLARSAAITGSGAFLRTDEVSDWFDERRRAHHFAVRRIPFAGLSGWSFRPGTGNLGHESGRFFTVEGLRVEVEGEGGLGRGWQQPIINQPEVGILGILAKEFDGVLHFLMQAKMEPGNPNLLQLSPTVQATRSNYLKVHRGADVPYLDRFLAPERTGGRVLCDALQSEHGDWFFRKSNRNMIVEVSDDIAPHDDFRWLTLGQIGELLHHENVVNMDVRSVLAGAPVTDPAGLSDPADPADPAGLSDPSEFRAVQSDTGLLSWFAAERSSYVLAERIPLDGLEGWRRDAWHLERDDRRFFRVVAVAVEAGSREVAGWTQPLIEPVGRGVAAFVVRRFHGVPHVLVQARTEAGLCHGVELAPTVQCVPEDHTRLSGDGRPPFLDVVLGAAPDRIHYEAVLSEEGGRFLGAESRYLIVEAPDGAGRRGEAAQTLPESAPEPVPDVPPPGYQWATPAQLASLARHGFYLNVQARTLLSVIGSGAAGPALNARD</sequence>
<comment type="caution">
    <text evidence="3">The sequence shown here is derived from an EMBL/GenBank/DDBJ whole genome shotgun (WGS) entry which is preliminary data.</text>
</comment>
<feature type="domain" description="dTDP-4-dehydro-6-deoxy-alpha-D-glucopyranose 2,3-dehydratase" evidence="2">
    <location>
        <begin position="304"/>
        <end position="521"/>
    </location>
</feature>
<dbReference type="InterPro" id="IPR005212">
    <property type="entry name" value="EvaA-like"/>
</dbReference>
<feature type="domain" description="dTDP-4-dehydro-6-deoxy-alpha-D-glucopyranose 2,3-dehydratase" evidence="2">
    <location>
        <begin position="64"/>
        <end position="268"/>
    </location>
</feature>
<feature type="region of interest" description="Disordered" evidence="1">
    <location>
        <begin position="274"/>
        <end position="293"/>
    </location>
</feature>
<evidence type="ECO:0000256" key="1">
    <source>
        <dbReference type="SAM" id="MobiDB-lite"/>
    </source>
</evidence>
<dbReference type="Pfam" id="PF03559">
    <property type="entry name" value="Hexose_dehydrat"/>
    <property type="match status" value="2"/>
</dbReference>
<evidence type="ECO:0000313" key="4">
    <source>
        <dbReference type="Proteomes" id="UP001518140"/>
    </source>
</evidence>
<evidence type="ECO:0000259" key="2">
    <source>
        <dbReference type="Pfam" id="PF03559"/>
    </source>
</evidence>
<reference evidence="3 4" key="1">
    <citation type="submission" date="2020-02" db="EMBL/GenBank/DDBJ databases">
        <title>Whole-genome analyses of novel actinobacteria.</title>
        <authorList>
            <person name="Sahin N."/>
            <person name="Tokatli A."/>
        </authorList>
    </citation>
    <scope>NUCLEOTIDE SEQUENCE [LARGE SCALE GENOMIC DNA]</scope>
    <source>
        <strain evidence="3 4">YC419</strain>
    </source>
</reference>
<keyword evidence="4" id="KW-1185">Reference proteome</keyword>
<dbReference type="RefSeq" id="WP_165345348.1">
    <property type="nucleotide sequence ID" value="NZ_JAAKZX010000305.1"/>
</dbReference>